<reference evidence="4" key="1">
    <citation type="journal article" date="2019" name="Int. J. Syst. Evol. Microbiol.">
        <title>The Global Catalogue of Microorganisms (GCM) 10K type strain sequencing project: providing services to taxonomists for standard genome sequencing and annotation.</title>
        <authorList>
            <consortium name="The Broad Institute Genomics Platform"/>
            <consortium name="The Broad Institute Genome Sequencing Center for Infectious Disease"/>
            <person name="Wu L."/>
            <person name="Ma J."/>
        </authorList>
    </citation>
    <scope>NUCLEOTIDE SEQUENCE [LARGE SCALE GENOMIC DNA]</scope>
    <source>
        <strain evidence="4">JCM 6835</strain>
    </source>
</reference>
<keyword evidence="2" id="KW-0472">Membrane</keyword>
<name>A0ABP6FGF9_9ACTN</name>
<keyword evidence="2" id="KW-0812">Transmembrane</keyword>
<sequence length="215" mass="23026">MTATDQRRSAPPRQSRRAPRGGGSKVLNALLGLALAGGAIGLQTLMLTNEDLAAPLTYTGALKEDVNAGRFSARVDSITSARAIDTGEKTIEAGKDQVFVVIQASATVPKEPLHLEPAELLTGEGQRYAATDRIEKAKTLGNPWIQPGWWASGPFFFEVPASALPGARAVFSIPTNMFYGEPHLPEVEVDLGLDDAAAQRLFTAPEDVYRLGDKR</sequence>
<comment type="caution">
    <text evidence="3">The sequence shown here is derived from an EMBL/GenBank/DDBJ whole genome shotgun (WGS) entry which is preliminary data.</text>
</comment>
<feature type="transmembrane region" description="Helical" evidence="2">
    <location>
        <begin position="26"/>
        <end position="47"/>
    </location>
</feature>
<keyword evidence="4" id="KW-1185">Reference proteome</keyword>
<evidence type="ECO:0000256" key="1">
    <source>
        <dbReference type="SAM" id="MobiDB-lite"/>
    </source>
</evidence>
<gene>
    <name evidence="3" type="ORF">GCM10010412_079140</name>
</gene>
<evidence type="ECO:0000313" key="4">
    <source>
        <dbReference type="Proteomes" id="UP001501666"/>
    </source>
</evidence>
<dbReference type="Proteomes" id="UP001501666">
    <property type="component" value="Unassembled WGS sequence"/>
</dbReference>
<evidence type="ECO:0008006" key="5">
    <source>
        <dbReference type="Google" id="ProtNLM"/>
    </source>
</evidence>
<protein>
    <recommendedName>
        <fullName evidence="5">DUF4352 domain-containing protein</fullName>
    </recommendedName>
</protein>
<keyword evidence="2" id="KW-1133">Transmembrane helix</keyword>
<dbReference type="EMBL" id="BAAATE010000031">
    <property type="protein sequence ID" value="GAA2689852.1"/>
    <property type="molecule type" value="Genomic_DNA"/>
</dbReference>
<evidence type="ECO:0000256" key="2">
    <source>
        <dbReference type="SAM" id="Phobius"/>
    </source>
</evidence>
<organism evidence="3 4">
    <name type="scientific">Nonomuraea recticatena</name>
    <dbReference type="NCBI Taxonomy" id="46178"/>
    <lineage>
        <taxon>Bacteria</taxon>
        <taxon>Bacillati</taxon>
        <taxon>Actinomycetota</taxon>
        <taxon>Actinomycetes</taxon>
        <taxon>Streptosporangiales</taxon>
        <taxon>Streptosporangiaceae</taxon>
        <taxon>Nonomuraea</taxon>
    </lineage>
</organism>
<evidence type="ECO:0000313" key="3">
    <source>
        <dbReference type="EMBL" id="GAA2689852.1"/>
    </source>
</evidence>
<proteinExistence type="predicted"/>
<feature type="region of interest" description="Disordered" evidence="1">
    <location>
        <begin position="1"/>
        <end position="23"/>
    </location>
</feature>
<accession>A0ABP6FGF9</accession>
<dbReference type="RefSeq" id="WP_346153930.1">
    <property type="nucleotide sequence ID" value="NZ_BAAATE010000031.1"/>
</dbReference>